<proteinExistence type="predicted"/>
<name>A0AAF0TUC4_SOLVR</name>
<gene>
    <name evidence="1" type="ORF">MTR67_026316</name>
</gene>
<dbReference type="PANTHER" id="PTHR46148:SF56">
    <property type="entry name" value="RETROTRANSPOSON PROTEIN"/>
    <property type="match status" value="1"/>
</dbReference>
<evidence type="ECO:0000313" key="2">
    <source>
        <dbReference type="Proteomes" id="UP001234989"/>
    </source>
</evidence>
<keyword evidence="2" id="KW-1185">Reference proteome</keyword>
<evidence type="ECO:0000313" key="1">
    <source>
        <dbReference type="EMBL" id="WMV32931.1"/>
    </source>
</evidence>
<sequence>MLKKCMGYPSLIIPTEDIGINDNLSYEEIPVTILDRQVRKLRTKEVASVKVLWRNQAKAKGFGLRPWLRDQSCLKLGLATAYNDHEGLLNPWWPPRVMVTPVIGMAVCPRKVPSQGSLSQATSQLVVMTTGHRKACGVALALWELEDVE</sequence>
<dbReference type="PANTHER" id="PTHR46148">
    <property type="entry name" value="CHROMO DOMAIN-CONTAINING PROTEIN"/>
    <property type="match status" value="1"/>
</dbReference>
<organism evidence="1 2">
    <name type="scientific">Solanum verrucosum</name>
    <dbReference type="NCBI Taxonomy" id="315347"/>
    <lineage>
        <taxon>Eukaryota</taxon>
        <taxon>Viridiplantae</taxon>
        <taxon>Streptophyta</taxon>
        <taxon>Embryophyta</taxon>
        <taxon>Tracheophyta</taxon>
        <taxon>Spermatophyta</taxon>
        <taxon>Magnoliopsida</taxon>
        <taxon>eudicotyledons</taxon>
        <taxon>Gunneridae</taxon>
        <taxon>Pentapetalae</taxon>
        <taxon>asterids</taxon>
        <taxon>lamiids</taxon>
        <taxon>Solanales</taxon>
        <taxon>Solanaceae</taxon>
        <taxon>Solanoideae</taxon>
        <taxon>Solaneae</taxon>
        <taxon>Solanum</taxon>
    </lineage>
</organism>
<dbReference type="EMBL" id="CP133617">
    <property type="protein sequence ID" value="WMV32931.1"/>
    <property type="molecule type" value="Genomic_DNA"/>
</dbReference>
<protein>
    <submittedName>
        <fullName evidence="1">Uncharacterized protein</fullName>
    </submittedName>
</protein>
<accession>A0AAF0TUC4</accession>
<dbReference type="Proteomes" id="UP001234989">
    <property type="component" value="Chromosome 6"/>
</dbReference>
<reference evidence="1" key="1">
    <citation type="submission" date="2023-08" db="EMBL/GenBank/DDBJ databases">
        <title>A de novo genome assembly of Solanum verrucosum Schlechtendal, a Mexican diploid species geographically isolated from the other diploid A-genome species in potato relatives.</title>
        <authorList>
            <person name="Hosaka K."/>
        </authorList>
    </citation>
    <scope>NUCLEOTIDE SEQUENCE</scope>
    <source>
        <tissue evidence="1">Young leaves</tissue>
    </source>
</reference>
<dbReference type="AlphaFoldDB" id="A0AAF0TUC4"/>